<proteinExistence type="predicted"/>
<name>A0AAD7IST4_9AGAR</name>
<evidence type="ECO:0000313" key="2">
    <source>
        <dbReference type="Proteomes" id="UP001215280"/>
    </source>
</evidence>
<dbReference type="Proteomes" id="UP001215280">
    <property type="component" value="Unassembled WGS sequence"/>
</dbReference>
<comment type="caution">
    <text evidence="1">The sequence shown here is derived from an EMBL/GenBank/DDBJ whole genome shotgun (WGS) entry which is preliminary data.</text>
</comment>
<reference evidence="1" key="1">
    <citation type="submission" date="2023-03" db="EMBL/GenBank/DDBJ databases">
        <title>Massive genome expansion in bonnet fungi (Mycena s.s.) driven by repeated elements and novel gene families across ecological guilds.</title>
        <authorList>
            <consortium name="Lawrence Berkeley National Laboratory"/>
            <person name="Harder C.B."/>
            <person name="Miyauchi S."/>
            <person name="Viragh M."/>
            <person name="Kuo A."/>
            <person name="Thoen E."/>
            <person name="Andreopoulos B."/>
            <person name="Lu D."/>
            <person name="Skrede I."/>
            <person name="Drula E."/>
            <person name="Henrissat B."/>
            <person name="Morin E."/>
            <person name="Kohler A."/>
            <person name="Barry K."/>
            <person name="LaButti K."/>
            <person name="Morin E."/>
            <person name="Salamov A."/>
            <person name="Lipzen A."/>
            <person name="Mereny Z."/>
            <person name="Hegedus B."/>
            <person name="Baldrian P."/>
            <person name="Stursova M."/>
            <person name="Weitz H."/>
            <person name="Taylor A."/>
            <person name="Grigoriev I.V."/>
            <person name="Nagy L.G."/>
            <person name="Martin F."/>
            <person name="Kauserud H."/>
        </authorList>
    </citation>
    <scope>NUCLEOTIDE SEQUENCE</scope>
    <source>
        <strain evidence="1">CBHHK188m</strain>
    </source>
</reference>
<evidence type="ECO:0000313" key="1">
    <source>
        <dbReference type="EMBL" id="KAJ7749570.1"/>
    </source>
</evidence>
<accession>A0AAD7IST4</accession>
<organism evidence="1 2">
    <name type="scientific">Mycena maculata</name>
    <dbReference type="NCBI Taxonomy" id="230809"/>
    <lineage>
        <taxon>Eukaryota</taxon>
        <taxon>Fungi</taxon>
        <taxon>Dikarya</taxon>
        <taxon>Basidiomycota</taxon>
        <taxon>Agaricomycotina</taxon>
        <taxon>Agaricomycetes</taxon>
        <taxon>Agaricomycetidae</taxon>
        <taxon>Agaricales</taxon>
        <taxon>Marasmiineae</taxon>
        <taxon>Mycenaceae</taxon>
        <taxon>Mycena</taxon>
    </lineage>
</organism>
<keyword evidence="2" id="KW-1185">Reference proteome</keyword>
<sequence length="85" mass="10068">MSSDPGNFVFEYEEAANFKYSTKRAPEWMYPRVRMYCLKHLLPPLMPPRDFALLAEQSIHPYTRIDGMAGRDFRLKFLHYASEYG</sequence>
<dbReference type="EMBL" id="JARJLG010000085">
    <property type="protein sequence ID" value="KAJ7749570.1"/>
    <property type="molecule type" value="Genomic_DNA"/>
</dbReference>
<dbReference type="AlphaFoldDB" id="A0AAD7IST4"/>
<protein>
    <submittedName>
        <fullName evidence="1">Uncharacterized protein</fullName>
    </submittedName>
</protein>
<gene>
    <name evidence="1" type="ORF">DFH07DRAFT_1062331</name>
</gene>